<dbReference type="SUPFAM" id="SSF51445">
    <property type="entry name" value="(Trans)glycosidases"/>
    <property type="match status" value="1"/>
</dbReference>
<comment type="caution">
    <text evidence="3">The sequence shown here is derived from an EMBL/GenBank/DDBJ whole genome shotgun (WGS) entry which is preliminary data.</text>
</comment>
<dbReference type="Proteomes" id="UP001157126">
    <property type="component" value="Unassembled WGS sequence"/>
</dbReference>
<dbReference type="PANTHER" id="PTHR10357">
    <property type="entry name" value="ALPHA-AMYLASE FAMILY MEMBER"/>
    <property type="match status" value="1"/>
</dbReference>
<dbReference type="Gene3D" id="3.20.20.80">
    <property type="entry name" value="Glycosidases"/>
    <property type="match status" value="1"/>
</dbReference>
<dbReference type="Gene3D" id="3.90.400.10">
    <property type="entry name" value="Oligo-1,6-glucosidase, Domain 2"/>
    <property type="match status" value="1"/>
</dbReference>
<dbReference type="EMBL" id="BSUO01000001">
    <property type="protein sequence ID" value="GMA38036.1"/>
    <property type="molecule type" value="Genomic_DNA"/>
</dbReference>
<accession>A0ABQ6IJX4</accession>
<dbReference type="InterPro" id="IPR045857">
    <property type="entry name" value="O16G_dom_2"/>
</dbReference>
<evidence type="ECO:0000259" key="2">
    <source>
        <dbReference type="SMART" id="SM00642"/>
    </source>
</evidence>
<proteinExistence type="inferred from homology"/>
<name>A0ABQ6IJX4_9MICO</name>
<reference evidence="4" key="1">
    <citation type="journal article" date="2019" name="Int. J. Syst. Evol. Microbiol.">
        <title>The Global Catalogue of Microorganisms (GCM) 10K type strain sequencing project: providing services to taxonomists for standard genome sequencing and annotation.</title>
        <authorList>
            <consortium name="The Broad Institute Genomics Platform"/>
            <consortium name="The Broad Institute Genome Sequencing Center for Infectious Disease"/>
            <person name="Wu L."/>
            <person name="Ma J."/>
        </authorList>
    </citation>
    <scope>NUCLEOTIDE SEQUENCE [LARGE SCALE GENOMIC DNA]</scope>
    <source>
        <strain evidence="4">NBRC 113072</strain>
    </source>
</reference>
<gene>
    <name evidence="3" type="ORF">GCM10025883_00810</name>
</gene>
<evidence type="ECO:0000313" key="4">
    <source>
        <dbReference type="Proteomes" id="UP001157126"/>
    </source>
</evidence>
<evidence type="ECO:0000313" key="3">
    <source>
        <dbReference type="EMBL" id="GMA38036.1"/>
    </source>
</evidence>
<evidence type="ECO:0000256" key="1">
    <source>
        <dbReference type="ARBA" id="ARBA00008061"/>
    </source>
</evidence>
<dbReference type="Pfam" id="PF00128">
    <property type="entry name" value="Alpha-amylase"/>
    <property type="match status" value="1"/>
</dbReference>
<dbReference type="InterPro" id="IPR006047">
    <property type="entry name" value="GH13_cat_dom"/>
</dbReference>
<organism evidence="3 4">
    <name type="scientific">Mobilicoccus caccae</name>
    <dbReference type="NCBI Taxonomy" id="1859295"/>
    <lineage>
        <taxon>Bacteria</taxon>
        <taxon>Bacillati</taxon>
        <taxon>Actinomycetota</taxon>
        <taxon>Actinomycetes</taxon>
        <taxon>Micrococcales</taxon>
        <taxon>Dermatophilaceae</taxon>
        <taxon>Mobilicoccus</taxon>
    </lineage>
</organism>
<protein>
    <submittedName>
        <fullName evidence="3">Alpha-glucosidase</fullName>
    </submittedName>
</protein>
<keyword evidence="4" id="KW-1185">Reference proteome</keyword>
<feature type="domain" description="Glycosyl hydrolase family 13 catalytic" evidence="2">
    <location>
        <begin position="13"/>
        <end position="393"/>
    </location>
</feature>
<dbReference type="RefSeq" id="WP_284302140.1">
    <property type="nucleotide sequence ID" value="NZ_BSUO01000001.1"/>
</dbReference>
<sequence length="522" mass="57250">MKRPFPAGAVGYQVYVRSFADSGGDGVGDLGGVLSRLTYLGDLGVDAVWLSPVQPSPQVDHGYDVSDYTGIDPLFGDLPQFDEIVTQAHRLGIRVLLDLVPNHCSDRHPLFQEALAAAPGSPERAMFHFRPGSGSRGEQPPNNWTSVFGGPAWTRAPDGSGEWYLHLYTPQQPDWNWVEPAVADLFEGVLRFWLDRGVDGFRVDVAHGLVKRAGYPGLAQVVDSMDGLRSNEHVCDLEEVHDVYRRWRRVLEEYSPPRHLIGEVNLAPERSWRYARPDELDQVFTFGLWRLGWDAASWLESLTAAQSVTDLAGAPAAWTLENHDLPRAATRFGGGEIGRRRSLAMTAFLLGLPGSAYLYQGQELALPNAVIPAESRTDPAAPGGLPLGRDAARVPLPWTSHGPSLGFNRTGRTWLPQPAEWADLSVAAQEADPESALSVVRRAVETRRRLADDHPGWSTSTARFELSGEVVIARTDVVSVAITMGETSWRCDERDVVFATAPVVDGRVPPDTTVWLAEAETS</sequence>
<dbReference type="InterPro" id="IPR017853">
    <property type="entry name" value="GH"/>
</dbReference>
<dbReference type="SMART" id="SM00642">
    <property type="entry name" value="Aamy"/>
    <property type="match status" value="1"/>
</dbReference>
<comment type="similarity">
    <text evidence="1">Belongs to the glycosyl hydrolase 13 family.</text>
</comment>
<dbReference type="PANTHER" id="PTHR10357:SF179">
    <property type="entry name" value="NEUTRAL AND BASIC AMINO ACID TRANSPORT PROTEIN RBAT"/>
    <property type="match status" value="1"/>
</dbReference>